<proteinExistence type="predicted"/>
<evidence type="ECO:0000313" key="3">
    <source>
        <dbReference type="Proteomes" id="UP000007755"/>
    </source>
</evidence>
<organism evidence="3">
    <name type="scientific">Acromyrmex echinatior</name>
    <name type="common">Panamanian leafcutter ant</name>
    <name type="synonym">Acromyrmex octospinosus echinatior</name>
    <dbReference type="NCBI Taxonomy" id="103372"/>
    <lineage>
        <taxon>Eukaryota</taxon>
        <taxon>Metazoa</taxon>
        <taxon>Ecdysozoa</taxon>
        <taxon>Arthropoda</taxon>
        <taxon>Hexapoda</taxon>
        <taxon>Insecta</taxon>
        <taxon>Pterygota</taxon>
        <taxon>Neoptera</taxon>
        <taxon>Endopterygota</taxon>
        <taxon>Hymenoptera</taxon>
        <taxon>Apocrita</taxon>
        <taxon>Aculeata</taxon>
        <taxon>Formicoidea</taxon>
        <taxon>Formicidae</taxon>
        <taxon>Myrmicinae</taxon>
        <taxon>Acromyrmex</taxon>
    </lineage>
</organism>
<evidence type="ECO:0000313" key="2">
    <source>
        <dbReference type="EMBL" id="EGI57705.1"/>
    </source>
</evidence>
<feature type="compositionally biased region" description="Polar residues" evidence="1">
    <location>
        <begin position="11"/>
        <end position="31"/>
    </location>
</feature>
<keyword evidence="3" id="KW-1185">Reference proteome</keyword>
<gene>
    <name evidence="2" type="ORF">G5I_14231</name>
</gene>
<reference evidence="2" key="1">
    <citation type="submission" date="2011-02" db="EMBL/GenBank/DDBJ databases">
        <title>The genome of the leaf-cutting ant Acromyrmex echinatior suggests key adaptations to social evolution and fungus farming.</title>
        <authorList>
            <person name="Nygaard S."/>
            <person name="Zhang G."/>
        </authorList>
    </citation>
    <scope>NUCLEOTIDE SEQUENCE</scope>
</reference>
<feature type="compositionally biased region" description="Acidic residues" evidence="1">
    <location>
        <begin position="58"/>
        <end position="74"/>
    </location>
</feature>
<dbReference type="InParanoid" id="F4X793"/>
<evidence type="ECO:0000256" key="1">
    <source>
        <dbReference type="SAM" id="MobiDB-lite"/>
    </source>
</evidence>
<name>F4X793_ACREC</name>
<sequence>MCIVSKARSAGNGNHSLPSANALSRGNTYQPSCRIKKDRAIKETTGESPVQHGGSGGGDDDGDDDDDDEDDEDETRTAVAVAATIRAISSAP</sequence>
<protein>
    <submittedName>
        <fullName evidence="2">Uncharacterized protein</fullName>
    </submittedName>
</protein>
<dbReference type="EMBL" id="GL888828">
    <property type="protein sequence ID" value="EGI57705.1"/>
    <property type="molecule type" value="Genomic_DNA"/>
</dbReference>
<dbReference type="Proteomes" id="UP000007755">
    <property type="component" value="Unassembled WGS sequence"/>
</dbReference>
<dbReference type="AlphaFoldDB" id="F4X793"/>
<feature type="region of interest" description="Disordered" evidence="1">
    <location>
        <begin position="1"/>
        <end position="77"/>
    </location>
</feature>
<accession>F4X793</accession>